<feature type="repeat" description="WD" evidence="3">
    <location>
        <begin position="178"/>
        <end position="219"/>
    </location>
</feature>
<gene>
    <name evidence="5" type="ORF">GZH46_03086</name>
</gene>
<accession>A0ABQ7S4V6</accession>
<feature type="region of interest" description="Disordered" evidence="4">
    <location>
        <begin position="397"/>
        <end position="481"/>
    </location>
</feature>
<dbReference type="InterPro" id="IPR001680">
    <property type="entry name" value="WD40_rpt"/>
</dbReference>
<protein>
    <submittedName>
        <fullName evidence="5">WD repeat-containing protein 48-like protein</fullName>
    </submittedName>
</protein>
<dbReference type="PANTHER" id="PTHR19848:SF8">
    <property type="entry name" value="F-BOX AND WD REPEAT DOMAIN CONTAINING 7"/>
    <property type="match status" value="1"/>
</dbReference>
<dbReference type="Proteomes" id="UP000825002">
    <property type="component" value="Unassembled WGS sequence"/>
</dbReference>
<feature type="compositionally biased region" description="Polar residues" evidence="4">
    <location>
        <begin position="428"/>
        <end position="461"/>
    </location>
</feature>
<dbReference type="PROSITE" id="PS00678">
    <property type="entry name" value="WD_REPEATS_1"/>
    <property type="match status" value="2"/>
</dbReference>
<evidence type="ECO:0000256" key="1">
    <source>
        <dbReference type="ARBA" id="ARBA00022574"/>
    </source>
</evidence>
<keyword evidence="1 3" id="KW-0853">WD repeat</keyword>
<feature type="compositionally biased region" description="Low complexity" evidence="4">
    <location>
        <begin position="408"/>
        <end position="426"/>
    </location>
</feature>
<evidence type="ECO:0000313" key="5">
    <source>
        <dbReference type="EMBL" id="KAG9508421.1"/>
    </source>
</evidence>
<dbReference type="PANTHER" id="PTHR19848">
    <property type="entry name" value="WD40 REPEAT PROTEIN"/>
    <property type="match status" value="1"/>
</dbReference>
<organism evidence="5 6">
    <name type="scientific">Fragariocoptes setiger</name>
    <dbReference type="NCBI Taxonomy" id="1670756"/>
    <lineage>
        <taxon>Eukaryota</taxon>
        <taxon>Metazoa</taxon>
        <taxon>Ecdysozoa</taxon>
        <taxon>Arthropoda</taxon>
        <taxon>Chelicerata</taxon>
        <taxon>Arachnida</taxon>
        <taxon>Acari</taxon>
        <taxon>Acariformes</taxon>
        <taxon>Trombidiformes</taxon>
        <taxon>Prostigmata</taxon>
        <taxon>Eupodina</taxon>
        <taxon>Eriophyoidea</taxon>
        <taxon>Phytoptidae</taxon>
        <taxon>Fragariocoptes</taxon>
    </lineage>
</organism>
<dbReference type="InterPro" id="IPR020472">
    <property type="entry name" value="WD40_PAC1"/>
</dbReference>
<dbReference type="EMBL" id="JAIFTH010002129">
    <property type="protein sequence ID" value="KAG9508421.1"/>
    <property type="molecule type" value="Genomic_DNA"/>
</dbReference>
<feature type="repeat" description="WD" evidence="3">
    <location>
        <begin position="29"/>
        <end position="70"/>
    </location>
</feature>
<proteinExistence type="predicted"/>
<dbReference type="SMART" id="SM00320">
    <property type="entry name" value="WD40"/>
    <property type="match status" value="7"/>
</dbReference>
<evidence type="ECO:0000313" key="6">
    <source>
        <dbReference type="Proteomes" id="UP000825002"/>
    </source>
</evidence>
<keyword evidence="6" id="KW-1185">Reference proteome</keyword>
<dbReference type="InterPro" id="IPR015943">
    <property type="entry name" value="WD40/YVTN_repeat-like_dom_sf"/>
</dbReference>
<feature type="repeat" description="WD" evidence="3">
    <location>
        <begin position="271"/>
        <end position="312"/>
    </location>
</feature>
<feature type="repeat" description="WD" evidence="3">
    <location>
        <begin position="136"/>
        <end position="177"/>
    </location>
</feature>
<name>A0ABQ7S4V6_9ACAR</name>
<evidence type="ECO:0000256" key="4">
    <source>
        <dbReference type="SAM" id="MobiDB-lite"/>
    </source>
</evidence>
<feature type="compositionally biased region" description="Basic residues" evidence="4">
    <location>
        <begin position="462"/>
        <end position="473"/>
    </location>
</feature>
<dbReference type="SUPFAM" id="SSF50978">
    <property type="entry name" value="WD40 repeat-like"/>
    <property type="match status" value="1"/>
</dbReference>
<dbReference type="PRINTS" id="PR00320">
    <property type="entry name" value="GPROTEINBRPT"/>
</dbReference>
<evidence type="ECO:0000256" key="2">
    <source>
        <dbReference type="ARBA" id="ARBA00022737"/>
    </source>
</evidence>
<comment type="caution">
    <text evidence="5">The sequence shown here is derived from an EMBL/GenBank/DDBJ whole genome shotgun (WGS) entry which is preliminary data.</text>
</comment>
<dbReference type="InterPro" id="IPR019775">
    <property type="entry name" value="WD40_repeat_CS"/>
</dbReference>
<dbReference type="PROSITE" id="PS50294">
    <property type="entry name" value="WD_REPEATS_REGION"/>
    <property type="match status" value="5"/>
</dbReference>
<reference evidence="5 6" key="1">
    <citation type="submission" date="2020-10" db="EMBL/GenBank/DDBJ databases">
        <authorList>
            <person name="Klimov P.B."/>
            <person name="Dyachkov S.M."/>
            <person name="Chetverikov P.E."/>
        </authorList>
    </citation>
    <scope>NUCLEOTIDE SEQUENCE [LARGE SCALE GENOMIC DNA]</scope>
    <source>
        <strain evidence="5">BMOC 18-1129-001#AD2665</strain>
        <tissue evidence="5">Entire mites</tissue>
    </source>
</reference>
<sequence length="520" mass="58174">MGSYPRQTNVCHAPKKKITVSFTIRDEEEKYHRSGVNSLQHDANLHRLYSAGRDSIIRIWDVTPDNQLSSHRVSSADSLRSHHRHRHHANGTNIIDNNNGSYDSRHNNHNSINNNHATTSSNIRRTNVKDYYIKSMEHHTDWVNDIILCRNGQNLISVSSDTTIKVWNAHSGFCLSTLRSHRDYVKCLAYAQDKEYVASACFEGVIYLWDVMTLTSLTSVKSTVTTKTLEGCKNSIYSLATNPAGTLVASGSTEKVIRLWDPRTRQKLLKLRGHSDNVRTLLLSPDGTQLVSGSSDGTVRLWSIGQQRCIATLRCHEEGVWSVSCNSSFDTIYSGGKDRRIYATHVNNSTNSVLVCQESAPILRLLHESTKDTLWAATTDSCLRNWSVRHANEHLINGGAPLNGGGSPQSSPSSSSSYSSSLYGQPDNHMTNVIPTTSEDSKHSSMNGLDQSCNYQRQHQQNSRRHPHQHPKPQRTIPGNPSIVSYHVLNDRRHILTRASDNSMALYDVLSAEKIEDIVA</sequence>
<feature type="repeat" description="WD" evidence="3">
    <location>
        <begin position="229"/>
        <end position="270"/>
    </location>
</feature>
<dbReference type="InterPro" id="IPR036322">
    <property type="entry name" value="WD40_repeat_dom_sf"/>
</dbReference>
<dbReference type="CDD" id="cd00200">
    <property type="entry name" value="WD40"/>
    <property type="match status" value="1"/>
</dbReference>
<keyword evidence="2" id="KW-0677">Repeat</keyword>
<feature type="non-terminal residue" evidence="5">
    <location>
        <position position="520"/>
    </location>
</feature>
<dbReference type="PROSITE" id="PS50082">
    <property type="entry name" value="WD_REPEATS_2"/>
    <property type="match status" value="5"/>
</dbReference>
<dbReference type="Pfam" id="PF00400">
    <property type="entry name" value="WD40"/>
    <property type="match status" value="6"/>
</dbReference>
<evidence type="ECO:0000256" key="3">
    <source>
        <dbReference type="PROSITE-ProRule" id="PRU00221"/>
    </source>
</evidence>
<dbReference type="Gene3D" id="2.130.10.10">
    <property type="entry name" value="YVTN repeat-like/Quinoprotein amine dehydrogenase"/>
    <property type="match status" value="2"/>
</dbReference>